<evidence type="ECO:0000259" key="1">
    <source>
        <dbReference type="SMART" id="SM00852"/>
    </source>
</evidence>
<dbReference type="SUPFAM" id="SSF53218">
    <property type="entry name" value="Molybdenum cofactor biosynthesis proteins"/>
    <property type="match status" value="1"/>
</dbReference>
<dbReference type="GO" id="GO:0006777">
    <property type="term" value="P:Mo-molybdopterin cofactor biosynthetic process"/>
    <property type="evidence" value="ECO:0007669"/>
    <property type="project" value="InterPro"/>
</dbReference>
<feature type="domain" description="MoaB/Mog" evidence="1">
    <location>
        <begin position="21"/>
        <end position="172"/>
    </location>
</feature>
<proteinExistence type="predicted"/>
<reference evidence="3" key="3">
    <citation type="journal article" date="2011" name="PLoS ONE">
        <title>Genome sequence of a mesophilic hydrogenotrophic methanogen Methanocella paludicola, the first cultivated representative of the order Methanocellales.</title>
        <authorList>
            <person name="Sakai S."/>
            <person name="Takaki Y."/>
            <person name="Shimamura S."/>
            <person name="Sekine M."/>
            <person name="Tajima T."/>
            <person name="Kosugi H."/>
            <person name="Ichikawa N."/>
            <person name="Tasumi E."/>
            <person name="Hiraki A.T."/>
            <person name="Shimizu A."/>
            <person name="Kato Y."/>
            <person name="Nishiko R."/>
            <person name="Mori K."/>
            <person name="Fujita N."/>
            <person name="Imachi H."/>
            <person name="Takai K."/>
        </authorList>
    </citation>
    <scope>NUCLEOTIDE SEQUENCE [LARGE SCALE GENOMIC DNA]</scope>
    <source>
        <strain evidence="3">DSM 17711 / JCM 13418 / NBRC 101707 / SANAE</strain>
    </source>
</reference>
<dbReference type="InterPro" id="IPR036425">
    <property type="entry name" value="MoaB/Mog-like_dom_sf"/>
</dbReference>
<dbReference type="GO" id="GO:0005829">
    <property type="term" value="C:cytosol"/>
    <property type="evidence" value="ECO:0007669"/>
    <property type="project" value="TreeGrafter"/>
</dbReference>
<sequence>MEKPSHEKHKDKAKGLSYKCAVITVSSSRYAKYGDSASPADCEDESGSIIVGLLAKAGHRTSYRLLPDDRLHIERCLMDMLSDADAAIVCGGTGLTASDVTIEAVTPMLQKTIPGFGELFRIKSYEEVGTASMLTRAMAGVIEDRAVFCIPGSPNAARVAVSELIVPELGHVISHIRRN</sequence>
<dbReference type="InterPro" id="IPR012245">
    <property type="entry name" value="MoaB"/>
</dbReference>
<dbReference type="eggNOG" id="arCOG00214">
    <property type="taxonomic scope" value="Archaea"/>
</dbReference>
<reference evidence="2 3" key="2">
    <citation type="journal article" date="2008" name="Int. J. Syst. Evol. Microbiol.">
        <title>Methanocella paludicola gen. nov., sp. nov., a methane-producing archaeon, the first isolate of the lineage 'Rice Cluster I', and proposal of the new archaeal order Methanocellales ord. nov.</title>
        <authorList>
            <person name="Sakai S."/>
            <person name="Imachi H."/>
            <person name="Hanada S."/>
            <person name="Ohashi A."/>
            <person name="Harada H."/>
            <person name="Kamagata Y."/>
        </authorList>
    </citation>
    <scope>NUCLEOTIDE SEQUENCE [LARGE SCALE GENOMIC DNA]</scope>
    <source>
        <strain evidence="3">DSM 17711 / JCM 13418 / NBRC 101707 / SANAE</strain>
    </source>
</reference>
<dbReference type="KEGG" id="mpd:MCP_2932"/>
<dbReference type="Gene3D" id="3.40.980.10">
    <property type="entry name" value="MoaB/Mog-like domain"/>
    <property type="match status" value="1"/>
</dbReference>
<dbReference type="OrthoDB" id="205337at2157"/>
<protein>
    <submittedName>
        <fullName evidence="2">Molybdenum cofactor biosynthesis protein B</fullName>
    </submittedName>
</protein>
<dbReference type="CDD" id="cd00886">
    <property type="entry name" value="MogA_MoaB"/>
    <property type="match status" value="1"/>
</dbReference>
<evidence type="ECO:0000313" key="2">
    <source>
        <dbReference type="EMBL" id="BAI63004.1"/>
    </source>
</evidence>
<dbReference type="PIRSF" id="PIRSF006443">
    <property type="entry name" value="MoaB"/>
    <property type="match status" value="1"/>
</dbReference>
<dbReference type="FunCoup" id="D1Z2T2">
    <property type="interactions" value="80"/>
</dbReference>
<gene>
    <name evidence="2" type="primary">moaB</name>
    <name evidence="2" type="ordered locus">MCP_2932</name>
</gene>
<dbReference type="FunFam" id="3.40.980.10:FF:000006">
    <property type="entry name" value="Molybdenum cofactor biosynthesis protein B"/>
    <property type="match status" value="1"/>
</dbReference>
<dbReference type="PANTHER" id="PTHR43232">
    <property type="entry name" value="MOLYBDENUM COFACTOR BIOSYNTHESIS PROTEIN B"/>
    <property type="match status" value="1"/>
</dbReference>
<dbReference type="SMART" id="SM00852">
    <property type="entry name" value="MoCF_biosynth"/>
    <property type="match status" value="1"/>
</dbReference>
<keyword evidence="3" id="KW-1185">Reference proteome</keyword>
<dbReference type="RefSeq" id="WP_012901674.1">
    <property type="nucleotide sequence ID" value="NC_013665.1"/>
</dbReference>
<accession>D1Z2T2</accession>
<dbReference type="GeneID" id="8682720"/>
<dbReference type="PANTHER" id="PTHR43232:SF2">
    <property type="entry name" value="MOLYBDENUM COFACTOR BIOSYNTHESIS PROTEIN B"/>
    <property type="match status" value="1"/>
</dbReference>
<dbReference type="Proteomes" id="UP000001882">
    <property type="component" value="Chromosome"/>
</dbReference>
<dbReference type="STRING" id="304371.MCP_2932"/>
<reference evidence="2 3" key="1">
    <citation type="journal article" date="2007" name="Appl. Environ. Microbiol.">
        <title>Isolation of key methanogens for global methane emission from rice paddy fields: a novel isolate affiliated with the clone cluster rice cluster I.</title>
        <authorList>
            <person name="Sakai S."/>
            <person name="Imachi H."/>
            <person name="Sekiguchi Y."/>
            <person name="Ohashi A."/>
            <person name="Harada H."/>
            <person name="Kamagata Y."/>
        </authorList>
    </citation>
    <scope>NUCLEOTIDE SEQUENCE [LARGE SCALE GENOMIC DNA]</scope>
    <source>
        <strain evidence="3">DSM 17711 / JCM 13418 / NBRC 101707 / SANAE</strain>
    </source>
</reference>
<dbReference type="EMBL" id="AP011532">
    <property type="protein sequence ID" value="BAI63004.1"/>
    <property type="molecule type" value="Genomic_DNA"/>
</dbReference>
<dbReference type="AlphaFoldDB" id="D1Z2T2"/>
<name>D1Z2T2_METPS</name>
<dbReference type="InterPro" id="IPR001453">
    <property type="entry name" value="MoaB/Mog_dom"/>
</dbReference>
<dbReference type="Pfam" id="PF00994">
    <property type="entry name" value="MoCF_biosynth"/>
    <property type="match status" value="1"/>
</dbReference>
<evidence type="ECO:0000313" key="3">
    <source>
        <dbReference type="Proteomes" id="UP000001882"/>
    </source>
</evidence>
<organism evidence="2 3">
    <name type="scientific">Methanocella paludicola (strain DSM 17711 / JCM 13418 / NBRC 101707 / SANAE)</name>
    <dbReference type="NCBI Taxonomy" id="304371"/>
    <lineage>
        <taxon>Archaea</taxon>
        <taxon>Methanobacteriati</taxon>
        <taxon>Methanobacteriota</taxon>
        <taxon>Stenosarchaea group</taxon>
        <taxon>Methanomicrobia</taxon>
        <taxon>Methanocellales</taxon>
        <taxon>Methanocellaceae</taxon>
        <taxon>Methanocella</taxon>
    </lineage>
</organism>
<dbReference type="InParanoid" id="D1Z2T2"/>
<dbReference type="NCBIfam" id="TIGR00177">
    <property type="entry name" value="molyb_syn"/>
    <property type="match status" value="1"/>
</dbReference>